<dbReference type="AlphaFoldDB" id="A0A1U9LDK3"/>
<dbReference type="RefSeq" id="WP_077930390.1">
    <property type="nucleotide sequence ID" value="NZ_CP014687.1"/>
</dbReference>
<evidence type="ECO:0000313" key="2">
    <source>
        <dbReference type="EMBL" id="AQT04526.1"/>
    </source>
</evidence>
<organism evidence="2 3">
    <name type="scientific">Acetobacter persici</name>
    <dbReference type="NCBI Taxonomy" id="1076596"/>
    <lineage>
        <taxon>Bacteria</taxon>
        <taxon>Pseudomonadati</taxon>
        <taxon>Pseudomonadota</taxon>
        <taxon>Alphaproteobacteria</taxon>
        <taxon>Acetobacterales</taxon>
        <taxon>Acetobacteraceae</taxon>
        <taxon>Acetobacter</taxon>
    </lineage>
</organism>
<name>A0A1U9LDK3_9PROT</name>
<accession>A0A1U9LDK3</accession>
<reference evidence="2 3" key="1">
    <citation type="submission" date="2016-03" db="EMBL/GenBank/DDBJ databases">
        <title>Acetic acid bacteria sequencing.</title>
        <authorList>
            <person name="Brandt J."/>
            <person name="Jakob F."/>
            <person name="Vogel R.F."/>
        </authorList>
    </citation>
    <scope>NUCLEOTIDE SEQUENCE [LARGE SCALE GENOMIC DNA]</scope>
    <source>
        <strain evidence="2 3">TMW2.1084</strain>
    </source>
</reference>
<gene>
    <name evidence="2" type="ORF">A0U91_05600</name>
</gene>
<dbReference type="EMBL" id="CP014687">
    <property type="protein sequence ID" value="AQT04526.1"/>
    <property type="molecule type" value="Genomic_DNA"/>
</dbReference>
<proteinExistence type="predicted"/>
<feature type="transmembrane region" description="Helical" evidence="1">
    <location>
        <begin position="12"/>
        <end position="34"/>
    </location>
</feature>
<evidence type="ECO:0000256" key="1">
    <source>
        <dbReference type="SAM" id="Phobius"/>
    </source>
</evidence>
<keyword evidence="1" id="KW-1133">Transmembrane helix</keyword>
<keyword evidence="1" id="KW-0472">Membrane</keyword>
<dbReference type="Proteomes" id="UP000189055">
    <property type="component" value="Chromosome"/>
</dbReference>
<dbReference type="STRING" id="1076596.A0U91_05600"/>
<protein>
    <submittedName>
        <fullName evidence="2">Uncharacterized protein</fullName>
    </submittedName>
</protein>
<sequence>MEQTPGTPKGLMAAVIGMGLLIVVGTVALVGVIIHRMGSHTPPSGTAIAARAVPLQDAAAPPVLPAGTRLISMARVQDGLMALHIADNGQDRILLWQVGTDHLLPGVEGAVHPAGAAP</sequence>
<evidence type="ECO:0000313" key="3">
    <source>
        <dbReference type="Proteomes" id="UP000189055"/>
    </source>
</evidence>
<keyword evidence="1" id="KW-0812">Transmembrane</keyword>
<dbReference type="KEGG" id="aper:A0U91_05600"/>